<reference evidence="2 3" key="1">
    <citation type="submission" date="2019-07" db="EMBL/GenBank/DDBJ databases">
        <title>Finished genome of Venturia effusa.</title>
        <authorList>
            <person name="Young C.A."/>
            <person name="Cox M.P."/>
            <person name="Ganley A.R.D."/>
            <person name="David W.J."/>
        </authorList>
    </citation>
    <scope>NUCLEOTIDE SEQUENCE [LARGE SCALE GENOMIC DNA]</scope>
    <source>
        <strain evidence="3">albino</strain>
    </source>
</reference>
<feature type="region of interest" description="Disordered" evidence="1">
    <location>
        <begin position="76"/>
        <end position="114"/>
    </location>
</feature>
<dbReference type="AlphaFoldDB" id="A0A517L7I9"/>
<feature type="compositionally biased region" description="Basic and acidic residues" evidence="1">
    <location>
        <begin position="93"/>
        <end position="110"/>
    </location>
</feature>
<proteinExistence type="predicted"/>
<name>A0A517L7I9_9PEZI</name>
<gene>
    <name evidence="2" type="ORF">FKW77_006665</name>
</gene>
<dbReference type="Proteomes" id="UP000316270">
    <property type="component" value="Chromosome 6"/>
</dbReference>
<feature type="compositionally biased region" description="Pro residues" evidence="1">
    <location>
        <begin position="76"/>
        <end position="91"/>
    </location>
</feature>
<protein>
    <submittedName>
        <fullName evidence="2">Uncharacterized protein</fullName>
    </submittedName>
</protein>
<dbReference type="EMBL" id="CP042190">
    <property type="protein sequence ID" value="QDS71607.1"/>
    <property type="molecule type" value="Genomic_DNA"/>
</dbReference>
<keyword evidence="3" id="KW-1185">Reference proteome</keyword>
<sequence length="239" mass="25896">MSPNMKHPPIAWRQGEGYIHPEELPPPPPTPTPMMMMPVGFFPPPVGFWGPPPPPGWSGFAAPPLSPYSFGPPGYWAPPPFPQGQAPPLPPKKAGDDKKKSPAETPDEYKLPGGHLPGSVFHYQEGKHVVFHVLGTPTTDIDKVIAGSHDGFISKHIHKFNENTSIEAVMKKLKAGEGGKMTQVFEKGGGAFTRGTTWEVGSEKAKKGLKEYGWGGAGVEVDVEPIWVVVQKKKEEGKK</sequence>
<evidence type="ECO:0000313" key="3">
    <source>
        <dbReference type="Proteomes" id="UP000316270"/>
    </source>
</evidence>
<feature type="region of interest" description="Disordered" evidence="1">
    <location>
        <begin position="1"/>
        <end position="31"/>
    </location>
</feature>
<dbReference type="STRING" id="50376.A0A517L7I9"/>
<organism evidence="2 3">
    <name type="scientific">Venturia effusa</name>
    <dbReference type="NCBI Taxonomy" id="50376"/>
    <lineage>
        <taxon>Eukaryota</taxon>
        <taxon>Fungi</taxon>
        <taxon>Dikarya</taxon>
        <taxon>Ascomycota</taxon>
        <taxon>Pezizomycotina</taxon>
        <taxon>Dothideomycetes</taxon>
        <taxon>Pleosporomycetidae</taxon>
        <taxon>Venturiales</taxon>
        <taxon>Venturiaceae</taxon>
        <taxon>Venturia</taxon>
    </lineage>
</organism>
<accession>A0A517L7I9</accession>
<evidence type="ECO:0000256" key="1">
    <source>
        <dbReference type="SAM" id="MobiDB-lite"/>
    </source>
</evidence>
<evidence type="ECO:0000313" key="2">
    <source>
        <dbReference type="EMBL" id="QDS71607.1"/>
    </source>
</evidence>
<dbReference type="OrthoDB" id="10057496at2759"/>